<evidence type="ECO:0000259" key="1">
    <source>
        <dbReference type="Pfam" id="PF08350"/>
    </source>
</evidence>
<feature type="domain" description="Methanogenesis regulatory protein FilR1 middle" evidence="1">
    <location>
        <begin position="125"/>
        <end position="252"/>
    </location>
</feature>
<evidence type="ECO:0000259" key="2">
    <source>
        <dbReference type="Pfam" id="PF25213"/>
    </source>
</evidence>
<dbReference type="Proteomes" id="UP001595921">
    <property type="component" value="Unassembled WGS sequence"/>
</dbReference>
<dbReference type="Pfam" id="PF08350">
    <property type="entry name" value="FilR1_middle"/>
    <property type="match status" value="1"/>
</dbReference>
<gene>
    <name evidence="3" type="ORF">ACFO0N_22110</name>
</gene>
<reference evidence="3 4" key="1">
    <citation type="journal article" date="2019" name="Int. J. Syst. Evol. Microbiol.">
        <title>The Global Catalogue of Microorganisms (GCM) 10K type strain sequencing project: providing services to taxonomists for standard genome sequencing and annotation.</title>
        <authorList>
            <consortium name="The Broad Institute Genomics Platform"/>
            <consortium name="The Broad Institute Genome Sequencing Center for Infectious Disease"/>
            <person name="Wu L."/>
            <person name="Ma J."/>
        </authorList>
    </citation>
    <scope>NUCLEOTIDE SEQUENCE [LARGE SCALE GENOMIC DNA]</scope>
    <source>
        <strain evidence="3 4">CGMCC 1.12553</strain>
    </source>
</reference>
<evidence type="ECO:0000313" key="3">
    <source>
        <dbReference type="EMBL" id="MFC4360643.1"/>
    </source>
</evidence>
<feature type="domain" description="HVO-A0261-like N-terminal" evidence="2">
    <location>
        <begin position="6"/>
        <end position="90"/>
    </location>
</feature>
<dbReference type="RefSeq" id="WP_267621034.1">
    <property type="nucleotide sequence ID" value="NZ_JAODIW010000005.1"/>
</dbReference>
<keyword evidence="4" id="KW-1185">Reference proteome</keyword>
<dbReference type="InterPro" id="IPR036390">
    <property type="entry name" value="WH_DNA-bd_sf"/>
</dbReference>
<proteinExistence type="predicted"/>
<protein>
    <submittedName>
        <fullName evidence="3">Helix-turn-helix transcriptional regulator</fullName>
    </submittedName>
</protein>
<evidence type="ECO:0000313" key="4">
    <source>
        <dbReference type="Proteomes" id="UP001595921"/>
    </source>
</evidence>
<dbReference type="SUPFAM" id="SSF46785">
    <property type="entry name" value="Winged helix' DNA-binding domain"/>
    <property type="match status" value="1"/>
</dbReference>
<dbReference type="InterPro" id="IPR036388">
    <property type="entry name" value="WH-like_DNA-bd_sf"/>
</dbReference>
<dbReference type="InterPro" id="IPR057527">
    <property type="entry name" value="HVO_A0261-like_N"/>
</dbReference>
<dbReference type="InterPro" id="IPR013561">
    <property type="entry name" value="FilR1_middle_dom"/>
</dbReference>
<comment type="caution">
    <text evidence="3">The sequence shown here is derived from an EMBL/GenBank/DDBJ whole genome shotgun (WGS) entry which is preliminary data.</text>
</comment>
<name>A0ABD5PIM1_9EURY</name>
<dbReference type="Gene3D" id="1.10.10.10">
    <property type="entry name" value="Winged helix-like DNA-binding domain superfamily/Winged helix DNA-binding domain"/>
    <property type="match status" value="1"/>
</dbReference>
<dbReference type="AlphaFoldDB" id="A0ABD5PIM1"/>
<sequence>MGTALDDIAFLANSENRVAVFEALVEAPQHRDEMRDRTDASRVTITRILRELEERGWIEGVGQEYTVTPLGDWVYNEFERLLEEVKAERRLRDPLQWMPSDMRTFDVRCLRDAEIIILDGADGTAFIRRVVEFHRSGEHVRGVATMAAPVLIENHWEMTVHGNTRLEMVLTPRVVDIALDHPASAQHFHEMLDEENVHFSVYDGVPMSVGIVDGKVGINLTDEEGVVKGGLLTENETVHEWAVDLFESCRERANPVTPTEIET</sequence>
<dbReference type="Pfam" id="PF25213">
    <property type="entry name" value="HVO_A0261_N"/>
    <property type="match status" value="1"/>
</dbReference>
<organism evidence="3 4">
    <name type="scientific">Halobium salinum</name>
    <dbReference type="NCBI Taxonomy" id="1364940"/>
    <lineage>
        <taxon>Archaea</taxon>
        <taxon>Methanobacteriati</taxon>
        <taxon>Methanobacteriota</taxon>
        <taxon>Stenosarchaea group</taxon>
        <taxon>Halobacteria</taxon>
        <taxon>Halobacteriales</taxon>
        <taxon>Haloferacaceae</taxon>
        <taxon>Halobium</taxon>
    </lineage>
</organism>
<dbReference type="EMBL" id="JBHSDS010000017">
    <property type="protein sequence ID" value="MFC4360643.1"/>
    <property type="molecule type" value="Genomic_DNA"/>
</dbReference>
<accession>A0ABD5PIM1</accession>